<reference evidence="1 2" key="2">
    <citation type="journal article" date="2016" name="Genome Biol. Evol.">
        <title>Extensive mobilome-driven genome diversification in mouse gut-associated Bacteroides vulgatus mpk.</title>
        <authorList>
            <person name="Lange A."/>
            <person name="Beier S."/>
            <person name="Steimle A."/>
            <person name="Autenrieth I.B."/>
            <person name="Huson D.H."/>
            <person name="Frick J.S."/>
        </authorList>
    </citation>
    <scope>NUCLEOTIDE SEQUENCE [LARGE SCALE GENOMIC DNA]</scope>
    <source>
        <strain evidence="2">mpk</strain>
    </source>
</reference>
<dbReference type="Proteomes" id="UP000061587">
    <property type="component" value="Chromosome"/>
</dbReference>
<dbReference type="AlphaFoldDB" id="A0A0P0M5U3"/>
<protein>
    <recommendedName>
        <fullName evidence="3">ATP-binding protein</fullName>
    </recommendedName>
</protein>
<evidence type="ECO:0000313" key="2">
    <source>
        <dbReference type="Proteomes" id="UP000061587"/>
    </source>
</evidence>
<dbReference type="EMBL" id="CP013020">
    <property type="protein sequence ID" value="ALK86588.1"/>
    <property type="molecule type" value="Genomic_DNA"/>
</dbReference>
<sequence length="215" mass="24986">MEEEKKDNKRTGIKRALSVKDILSKKYEVFPFEGKWREAFDTPERTGVWFIWGNSGNGKTSFVMQLCKELCKYDRIAIDSLEEGTRLTVQNNLRRFGMAGVSRQLAFIKEDISTLRERLRRHKSYNIIVIDSFQYTRMTYGDYIQLKEEFPDKLFIIISHARGKNPKGDAATSVMYDADLKIWVEGYVAYSKGRYRGSTSKYVIWELGALENGSK</sequence>
<gene>
    <name evidence="1" type="ORF">BvMPK_4036</name>
</gene>
<dbReference type="InterPro" id="IPR027417">
    <property type="entry name" value="P-loop_NTPase"/>
</dbReference>
<reference evidence="2" key="1">
    <citation type="submission" date="2015-10" db="EMBL/GenBank/DDBJ databases">
        <title>Extensive mobilome-driven genome diversification in gut-associated Bacteroides vulgatus mpk.</title>
        <authorList>
            <person name="Beier S."/>
            <person name="Lange A."/>
            <person name="Huson D.H."/>
            <person name="Frick J.-S."/>
            <person name="Autenrieth I.B."/>
        </authorList>
    </citation>
    <scope>NUCLEOTIDE SEQUENCE [LARGE SCALE GENOMIC DNA]</scope>
    <source>
        <strain evidence="2">mpk</strain>
    </source>
</reference>
<organism evidence="1 2">
    <name type="scientific">Phocaeicola vulgatus</name>
    <name type="common">Bacteroides vulgatus</name>
    <dbReference type="NCBI Taxonomy" id="821"/>
    <lineage>
        <taxon>Bacteria</taxon>
        <taxon>Pseudomonadati</taxon>
        <taxon>Bacteroidota</taxon>
        <taxon>Bacteroidia</taxon>
        <taxon>Bacteroidales</taxon>
        <taxon>Bacteroidaceae</taxon>
        <taxon>Phocaeicola</taxon>
    </lineage>
</organism>
<dbReference type="PATRIC" id="fig|821.40.peg.4843"/>
<accession>A0A0P0M5U3</accession>
<proteinExistence type="predicted"/>
<dbReference type="Gene3D" id="3.40.50.300">
    <property type="entry name" value="P-loop containing nucleotide triphosphate hydrolases"/>
    <property type="match status" value="1"/>
</dbReference>
<name>A0A0P0M5U3_PHOVU</name>
<evidence type="ECO:0008006" key="3">
    <source>
        <dbReference type="Google" id="ProtNLM"/>
    </source>
</evidence>
<evidence type="ECO:0000313" key="1">
    <source>
        <dbReference type="EMBL" id="ALK86588.1"/>
    </source>
</evidence>
<dbReference type="SUPFAM" id="SSF52540">
    <property type="entry name" value="P-loop containing nucleoside triphosphate hydrolases"/>
    <property type="match status" value="1"/>
</dbReference>